<evidence type="ECO:0000313" key="4">
    <source>
        <dbReference type="Proteomes" id="UP000030669"/>
    </source>
</evidence>
<dbReference type="SUPFAM" id="SSF50729">
    <property type="entry name" value="PH domain-like"/>
    <property type="match status" value="1"/>
</dbReference>
<organism evidence="3 4">
    <name type="scientific">Gloeophyllum trabeum (strain ATCC 11539 / FP-39264 / Madison 617)</name>
    <name type="common">Brown rot fungus</name>
    <dbReference type="NCBI Taxonomy" id="670483"/>
    <lineage>
        <taxon>Eukaryota</taxon>
        <taxon>Fungi</taxon>
        <taxon>Dikarya</taxon>
        <taxon>Basidiomycota</taxon>
        <taxon>Agaricomycotina</taxon>
        <taxon>Agaricomycetes</taxon>
        <taxon>Gloeophyllales</taxon>
        <taxon>Gloeophyllaceae</taxon>
        <taxon>Gloeophyllum</taxon>
    </lineage>
</organism>
<dbReference type="InterPro" id="IPR001849">
    <property type="entry name" value="PH_domain"/>
</dbReference>
<dbReference type="InterPro" id="IPR029071">
    <property type="entry name" value="Ubiquitin-like_domsf"/>
</dbReference>
<feature type="compositionally biased region" description="Pro residues" evidence="1">
    <location>
        <begin position="457"/>
        <end position="471"/>
    </location>
</feature>
<feature type="compositionally biased region" description="Polar residues" evidence="1">
    <location>
        <begin position="50"/>
        <end position="59"/>
    </location>
</feature>
<dbReference type="PANTHER" id="PTHR38700:SF1">
    <property type="entry name" value="PH DOMAIN-CONTAINING PROTEIN"/>
    <property type="match status" value="1"/>
</dbReference>
<keyword evidence="4" id="KW-1185">Reference proteome</keyword>
<feature type="compositionally biased region" description="Polar residues" evidence="1">
    <location>
        <begin position="397"/>
        <end position="408"/>
    </location>
</feature>
<dbReference type="EMBL" id="KB469312">
    <property type="protein sequence ID" value="EPQ51037.1"/>
    <property type="molecule type" value="Genomic_DNA"/>
</dbReference>
<feature type="compositionally biased region" description="Pro residues" evidence="1">
    <location>
        <begin position="18"/>
        <end position="30"/>
    </location>
</feature>
<evidence type="ECO:0000256" key="1">
    <source>
        <dbReference type="SAM" id="MobiDB-lite"/>
    </source>
</evidence>
<dbReference type="Pfam" id="PF21989">
    <property type="entry name" value="RA_2"/>
    <property type="match status" value="1"/>
</dbReference>
<feature type="region of interest" description="Disordered" evidence="1">
    <location>
        <begin position="1"/>
        <end position="72"/>
    </location>
</feature>
<dbReference type="InterPro" id="IPR011993">
    <property type="entry name" value="PH-like_dom_sf"/>
</dbReference>
<sequence length="747" mass="80873">MSRGRAKYYGEVSQDPLASPPGSPRPPTPPTNGAVRAFVVNPNDADTGRVSYNSFKTNGTGAGGAVGKKNGSAFTGLWQYDIELVDGEERHGEGRAGGKPSGGGYTGLWSYGGSASGKGAANGRSNGTGGGAGGRDDDDDERRGDRRGRPSAGPSSFSDSDESDSSLTDSDDVGDENKTEIMPTDDDVPLARSIPTALKAQKSIRQQVRDERKRKKRNLHTLAVSHGLREESSFEGPPRSPVGVNQRQAFPAGMNEMEARGREAARPLRNNSIRPQAVDPYAFPPISPQSATAPAPGSRPRTKTLPGGTANPISVDELTQKLMNVKASGVPPSTISRPPSRDGEGGSSGFFGKKLSRPGSRDGEGTSGGNFLARMRSSRKPQDVTAAAAPLPPNAPQSLGRSGTTRGVVSSRRPSVDREREQYISKASSEERGRTYSAGYKSGTSIERARSVSRPRAVPPSELPPPPPVPPVLRDKVQVVQQRVFVGDLQRFHTVEIGPSTTADDVLKMVAGQGGLDDIVGSGGWMLWEVAQDFGMERPIRGFEILTDVFTSWNKDKMVNMLMIKRTLLEPILRRSALPSSSPLCRGYVEYEVKRGKWNKRWLELREHSLYLAKRDNGKDETFLCSLSNFDAYHVTRLHKAPKPYTFAVKSTDNLSFFENTADYVHVFSCPEREGQMWMEKILLARSYMLIQERTVLMAKTGGLNGSGGAKGLVRAPTRKQPPRVNQTLVQPPTTTVFEPGSLLAKR</sequence>
<dbReference type="Proteomes" id="UP000030669">
    <property type="component" value="Unassembled WGS sequence"/>
</dbReference>
<dbReference type="AlphaFoldDB" id="S7PUS8"/>
<dbReference type="eggNOG" id="ENOG502S2MX">
    <property type="taxonomic scope" value="Eukaryota"/>
</dbReference>
<proteinExistence type="predicted"/>
<feature type="compositionally biased region" description="Low complexity" evidence="1">
    <location>
        <begin position="107"/>
        <end position="125"/>
    </location>
</feature>
<dbReference type="OMA" id="MHRERNE"/>
<dbReference type="RefSeq" id="XP_007870482.1">
    <property type="nucleotide sequence ID" value="XM_007872291.1"/>
</dbReference>
<feature type="domain" description="PH" evidence="2">
    <location>
        <begin position="582"/>
        <end position="687"/>
    </location>
</feature>
<name>S7PUS8_GLOTA</name>
<evidence type="ECO:0000259" key="2">
    <source>
        <dbReference type="PROSITE" id="PS50003"/>
    </source>
</evidence>
<dbReference type="KEGG" id="gtr:GLOTRDRAFT_118097"/>
<dbReference type="SMART" id="SM00233">
    <property type="entry name" value="PH"/>
    <property type="match status" value="1"/>
</dbReference>
<protein>
    <recommendedName>
        <fullName evidence="2">PH domain-containing protein</fullName>
    </recommendedName>
</protein>
<feature type="compositionally biased region" description="Gly residues" evidence="1">
    <location>
        <begin position="97"/>
        <end position="106"/>
    </location>
</feature>
<dbReference type="PROSITE" id="PS50003">
    <property type="entry name" value="PH_DOMAIN"/>
    <property type="match status" value="1"/>
</dbReference>
<gene>
    <name evidence="3" type="ORF">GLOTRDRAFT_118097</name>
</gene>
<dbReference type="SUPFAM" id="SSF54236">
    <property type="entry name" value="Ubiquitin-like"/>
    <property type="match status" value="1"/>
</dbReference>
<reference evidence="3 4" key="1">
    <citation type="journal article" date="2012" name="Science">
        <title>The Paleozoic origin of enzymatic lignin decomposition reconstructed from 31 fungal genomes.</title>
        <authorList>
            <person name="Floudas D."/>
            <person name="Binder M."/>
            <person name="Riley R."/>
            <person name="Barry K."/>
            <person name="Blanchette R.A."/>
            <person name="Henrissat B."/>
            <person name="Martinez A.T."/>
            <person name="Otillar R."/>
            <person name="Spatafora J.W."/>
            <person name="Yadav J.S."/>
            <person name="Aerts A."/>
            <person name="Benoit I."/>
            <person name="Boyd A."/>
            <person name="Carlson A."/>
            <person name="Copeland A."/>
            <person name="Coutinho P.M."/>
            <person name="de Vries R.P."/>
            <person name="Ferreira P."/>
            <person name="Findley K."/>
            <person name="Foster B."/>
            <person name="Gaskell J."/>
            <person name="Glotzer D."/>
            <person name="Gorecki P."/>
            <person name="Heitman J."/>
            <person name="Hesse C."/>
            <person name="Hori C."/>
            <person name="Igarashi K."/>
            <person name="Jurgens J.A."/>
            <person name="Kallen N."/>
            <person name="Kersten P."/>
            <person name="Kohler A."/>
            <person name="Kuees U."/>
            <person name="Kumar T.K.A."/>
            <person name="Kuo A."/>
            <person name="LaButti K."/>
            <person name="Larrondo L.F."/>
            <person name="Lindquist E."/>
            <person name="Ling A."/>
            <person name="Lombard V."/>
            <person name="Lucas S."/>
            <person name="Lundell T."/>
            <person name="Martin R."/>
            <person name="McLaughlin D.J."/>
            <person name="Morgenstern I."/>
            <person name="Morin E."/>
            <person name="Murat C."/>
            <person name="Nagy L.G."/>
            <person name="Nolan M."/>
            <person name="Ohm R.A."/>
            <person name="Patyshakuliyeva A."/>
            <person name="Rokas A."/>
            <person name="Ruiz-Duenas F.J."/>
            <person name="Sabat G."/>
            <person name="Salamov A."/>
            <person name="Samejima M."/>
            <person name="Schmutz J."/>
            <person name="Slot J.C."/>
            <person name="St John F."/>
            <person name="Stenlid J."/>
            <person name="Sun H."/>
            <person name="Sun S."/>
            <person name="Syed K."/>
            <person name="Tsang A."/>
            <person name="Wiebenga A."/>
            <person name="Young D."/>
            <person name="Pisabarro A."/>
            <person name="Eastwood D.C."/>
            <person name="Martin F."/>
            <person name="Cullen D."/>
            <person name="Grigoriev I.V."/>
            <person name="Hibbett D.S."/>
        </authorList>
    </citation>
    <scope>NUCLEOTIDE SEQUENCE [LARGE SCALE GENOMIC DNA]</scope>
    <source>
        <strain evidence="3 4">ATCC 11539</strain>
    </source>
</reference>
<evidence type="ECO:0000313" key="3">
    <source>
        <dbReference type="EMBL" id="EPQ51037.1"/>
    </source>
</evidence>
<feature type="compositionally biased region" description="Basic and acidic residues" evidence="1">
    <location>
        <begin position="414"/>
        <end position="434"/>
    </location>
</feature>
<dbReference type="OrthoDB" id="43122at2759"/>
<dbReference type="HOGENOM" id="CLU_013666_0_0_1"/>
<dbReference type="Pfam" id="PF00169">
    <property type="entry name" value="PH"/>
    <property type="match status" value="1"/>
</dbReference>
<dbReference type="GeneID" id="19300439"/>
<dbReference type="CDD" id="cd00821">
    <property type="entry name" value="PH"/>
    <property type="match status" value="1"/>
</dbReference>
<dbReference type="Gene3D" id="3.10.20.90">
    <property type="entry name" value="Phosphatidylinositol 3-kinase Catalytic Subunit, Chain A, domain 1"/>
    <property type="match status" value="1"/>
</dbReference>
<feature type="region of interest" description="Disordered" evidence="1">
    <location>
        <begin position="708"/>
        <end position="728"/>
    </location>
</feature>
<feature type="region of interest" description="Disordered" evidence="1">
    <location>
        <begin position="89"/>
        <end position="472"/>
    </location>
</feature>
<accession>S7PUS8</accession>
<dbReference type="PANTHER" id="PTHR38700">
    <property type="entry name" value="YALI0E22418P"/>
    <property type="match status" value="1"/>
</dbReference>
<dbReference type="STRING" id="670483.S7PUS8"/>
<feature type="compositionally biased region" description="Acidic residues" evidence="1">
    <location>
        <begin position="159"/>
        <end position="174"/>
    </location>
</feature>
<dbReference type="Gene3D" id="2.30.29.30">
    <property type="entry name" value="Pleckstrin-homology domain (PH domain)/Phosphotyrosine-binding domain (PTB)"/>
    <property type="match status" value="1"/>
</dbReference>
<feature type="compositionally biased region" description="Basic and acidic residues" evidence="1">
    <location>
        <begin position="257"/>
        <end position="266"/>
    </location>
</feature>